<evidence type="ECO:0000313" key="9">
    <source>
        <dbReference type="EMBL" id="PWK62292.1"/>
    </source>
</evidence>
<dbReference type="GO" id="GO:0020037">
    <property type="term" value="F:heme binding"/>
    <property type="evidence" value="ECO:0007669"/>
    <property type="project" value="InterPro"/>
</dbReference>
<dbReference type="GO" id="GO:0009055">
    <property type="term" value="F:electron transfer activity"/>
    <property type="evidence" value="ECO:0007669"/>
    <property type="project" value="InterPro"/>
</dbReference>
<evidence type="ECO:0000256" key="4">
    <source>
        <dbReference type="ARBA" id="ARBA00022982"/>
    </source>
</evidence>
<dbReference type="InterPro" id="IPR009056">
    <property type="entry name" value="Cyt_c-like_dom"/>
</dbReference>
<feature type="domain" description="Cytochrome c" evidence="8">
    <location>
        <begin position="263"/>
        <end position="366"/>
    </location>
</feature>
<dbReference type="Pfam" id="PF00034">
    <property type="entry name" value="Cytochrom_C"/>
    <property type="match status" value="1"/>
</dbReference>
<dbReference type="SUPFAM" id="SSF46626">
    <property type="entry name" value="Cytochrome c"/>
    <property type="match status" value="2"/>
</dbReference>
<organism evidence="9 10">
    <name type="scientific">Roseicyclus mahoneyensis</name>
    <dbReference type="NCBI Taxonomy" id="164332"/>
    <lineage>
        <taxon>Bacteria</taxon>
        <taxon>Pseudomonadati</taxon>
        <taxon>Pseudomonadota</taxon>
        <taxon>Alphaproteobacteria</taxon>
        <taxon>Rhodobacterales</taxon>
        <taxon>Roseobacteraceae</taxon>
        <taxon>Roseicyclus</taxon>
    </lineage>
</organism>
<evidence type="ECO:0000259" key="8">
    <source>
        <dbReference type="PROSITE" id="PS51007"/>
    </source>
</evidence>
<keyword evidence="7" id="KW-0732">Signal</keyword>
<dbReference type="AlphaFoldDB" id="A0A316GQI7"/>
<evidence type="ECO:0000313" key="10">
    <source>
        <dbReference type="Proteomes" id="UP000245708"/>
    </source>
</evidence>
<comment type="caution">
    <text evidence="9">The sequence shown here is derived from an EMBL/GenBank/DDBJ whole genome shotgun (WGS) entry which is preliminary data.</text>
</comment>
<dbReference type="EMBL" id="QGGW01000001">
    <property type="protein sequence ID" value="PWK62292.1"/>
    <property type="molecule type" value="Genomic_DNA"/>
</dbReference>
<gene>
    <name evidence="9" type="ORF">C7455_101318</name>
</gene>
<evidence type="ECO:0000256" key="2">
    <source>
        <dbReference type="ARBA" id="ARBA00022617"/>
    </source>
</evidence>
<keyword evidence="1" id="KW-0813">Transport</keyword>
<reference evidence="9 10" key="1">
    <citation type="submission" date="2018-05" db="EMBL/GenBank/DDBJ databases">
        <title>Genomic Encyclopedia of Type Strains, Phase IV (KMG-IV): sequencing the most valuable type-strain genomes for metagenomic binning, comparative biology and taxonomic classification.</title>
        <authorList>
            <person name="Goeker M."/>
        </authorList>
    </citation>
    <scope>NUCLEOTIDE SEQUENCE [LARGE SCALE GENOMIC DNA]</scope>
    <source>
        <strain evidence="9 10">DSM 16097</strain>
    </source>
</reference>
<dbReference type="Proteomes" id="UP000245708">
    <property type="component" value="Unassembled WGS sequence"/>
</dbReference>
<dbReference type="Gene3D" id="1.10.760.10">
    <property type="entry name" value="Cytochrome c-like domain"/>
    <property type="match status" value="2"/>
</dbReference>
<evidence type="ECO:0000256" key="6">
    <source>
        <dbReference type="PROSITE-ProRule" id="PRU00433"/>
    </source>
</evidence>
<dbReference type="PANTHER" id="PTHR35008">
    <property type="entry name" value="BLL4482 PROTEIN-RELATED"/>
    <property type="match status" value="1"/>
</dbReference>
<feature type="signal peptide" evidence="7">
    <location>
        <begin position="1"/>
        <end position="27"/>
    </location>
</feature>
<dbReference type="PANTHER" id="PTHR35008:SF8">
    <property type="entry name" value="ALCOHOL DEHYDROGENASE CYTOCHROME C SUBUNIT"/>
    <property type="match status" value="1"/>
</dbReference>
<accession>A0A316GQI7</accession>
<evidence type="ECO:0000256" key="1">
    <source>
        <dbReference type="ARBA" id="ARBA00022448"/>
    </source>
</evidence>
<keyword evidence="2 6" id="KW-0349">Heme</keyword>
<name>A0A316GQI7_9RHOB</name>
<keyword evidence="5 6" id="KW-0408">Iron</keyword>
<evidence type="ECO:0000256" key="3">
    <source>
        <dbReference type="ARBA" id="ARBA00022723"/>
    </source>
</evidence>
<dbReference type="InterPro" id="IPR002327">
    <property type="entry name" value="Cyt_c_1A/1B"/>
</dbReference>
<dbReference type="InterPro" id="IPR051459">
    <property type="entry name" value="Cytochrome_c-type_DH"/>
</dbReference>
<dbReference type="RefSeq" id="WP_211315421.1">
    <property type="nucleotide sequence ID" value="NZ_QGGW01000001.1"/>
</dbReference>
<evidence type="ECO:0000256" key="5">
    <source>
        <dbReference type="ARBA" id="ARBA00023004"/>
    </source>
</evidence>
<protein>
    <submittedName>
        <fullName evidence="9">Sulfur dehydrogenase subunit SoxD</fullName>
    </submittedName>
</protein>
<evidence type="ECO:0000256" key="7">
    <source>
        <dbReference type="SAM" id="SignalP"/>
    </source>
</evidence>
<dbReference type="GO" id="GO:0046872">
    <property type="term" value="F:metal ion binding"/>
    <property type="evidence" value="ECO:0007669"/>
    <property type="project" value="UniProtKB-KW"/>
</dbReference>
<dbReference type="InterPro" id="IPR036909">
    <property type="entry name" value="Cyt_c-like_dom_sf"/>
</dbReference>
<proteinExistence type="predicted"/>
<keyword evidence="10" id="KW-1185">Reference proteome</keyword>
<feature type="chain" id="PRO_5016240309" evidence="7">
    <location>
        <begin position="28"/>
        <end position="370"/>
    </location>
</feature>
<feature type="domain" description="Cytochrome c" evidence="8">
    <location>
        <begin position="68"/>
        <end position="156"/>
    </location>
</feature>
<keyword evidence="3 6" id="KW-0479">Metal-binding</keyword>
<dbReference type="PROSITE" id="PS51007">
    <property type="entry name" value="CYTC"/>
    <property type="match status" value="2"/>
</dbReference>
<sequence>MSKSVNMMKSLTLSTAILALSAGLALADDPAPSRDGGFGLGRAALPEEIAAWDIDIRPDGQGLPVGSGDVYTGEELYIDYCSACHGDFGEAVGRWPVLAGGYGTLDGDDPHKTIGSYWPYLSTVWDYVHRAMPYGAAQSLSDDEVYAITAYLLYLNDMVDDDFELSNENFLEVPLRNEDAFFMDDRATTELTVFSGEPCMENCAESVSITANAMVLNVTPETAVEAVAPTPASAPVEEEAAVEEPAATEAVAEAEAPAGPDPALVAQGEGLWRQCASCHQIGEGAVNRTGPMLNATYGAPVGSHDGFRYSPAFAEANAAGMIWDDETLTAYLMDPRGFLPGNRMAFRGLRSEEEAAAMIAYMRAEGGDAE</sequence>
<keyword evidence="4" id="KW-0249">Electron transport</keyword>
<dbReference type="PRINTS" id="PR00604">
    <property type="entry name" value="CYTCHRMECIAB"/>
</dbReference>